<dbReference type="VEuPathDB" id="CryptoDB:Cvel_4587"/>
<accession>A0A0G4GEU8</accession>
<evidence type="ECO:0000259" key="4">
    <source>
        <dbReference type="Pfam" id="PF24626"/>
    </source>
</evidence>
<protein>
    <submittedName>
        <fullName evidence="5">Uncharacterized protein</fullName>
    </submittedName>
</protein>
<dbReference type="InterPro" id="IPR005162">
    <property type="entry name" value="Retrotrans_gag_dom"/>
</dbReference>
<dbReference type="Pfam" id="PF24626">
    <property type="entry name" value="SH3_Tf2-1"/>
    <property type="match status" value="1"/>
</dbReference>
<dbReference type="EMBL" id="CDMZ01001126">
    <property type="protein sequence ID" value="CEM27704.1"/>
    <property type="molecule type" value="Genomic_DNA"/>
</dbReference>
<feature type="domain" description="Retrotransposon gag" evidence="3">
    <location>
        <begin position="11"/>
        <end position="92"/>
    </location>
</feature>
<dbReference type="PhylomeDB" id="A0A0G4GEU8"/>
<proteinExistence type="predicted"/>
<dbReference type="AlphaFoldDB" id="A0A0G4GEU8"/>
<feature type="region of interest" description="Disordered" evidence="2">
    <location>
        <begin position="139"/>
        <end position="159"/>
    </location>
</feature>
<name>A0A0G4GEU8_9ALVE</name>
<evidence type="ECO:0000259" key="3">
    <source>
        <dbReference type="Pfam" id="PF03732"/>
    </source>
</evidence>
<dbReference type="Pfam" id="PF03732">
    <property type="entry name" value="Retrotrans_gag"/>
    <property type="match status" value="1"/>
</dbReference>
<keyword evidence="1" id="KW-0175">Coiled coil</keyword>
<gene>
    <name evidence="5" type="ORF">Cvel_4587</name>
</gene>
<evidence type="ECO:0000313" key="5">
    <source>
        <dbReference type="EMBL" id="CEM27704.1"/>
    </source>
</evidence>
<sequence length="458" mass="50725">MAKGRLPAYLKEWYEKYEEEYGVFSNWESLKTELTERLKVTMERSIARAKLQALCCTEALGVEKYNEAFSQLVGQLPHLWEENVVEDYIKGLPNSIALDVAKAKTHTLLEIQKEAAEIEAFLSSQAKGGGHRDFRLRVPESGGVSGQRNQPLVPEEGPIPMDLYGTRGDGGKEEKGSGHVVVIPSRVPPFRRSGGGDTETRALGAEGVVVVESVEVAMTVDDLESGRSMGAMKREKCPRHVIETTNSGTWGAESFEEGDQNANGSGVCALCADMPSNPEGGGLPHSAVADKILSRCLRKDLNACGGVDAEGPTVPVRGSSLSPSAANFVTRHKAEIAQAKELLERARETAARYFDRHRRELEVGPGDWVLLHREFFEQEKRPEGQKRKLEPIWFSPFEVERMVTRGAYELIFLAGVRIHPVVNVSYLKKYVREPGDPPPAVRLPRFKGLEYEVEEVLE</sequence>
<evidence type="ECO:0000256" key="1">
    <source>
        <dbReference type="SAM" id="Coils"/>
    </source>
</evidence>
<evidence type="ECO:0000256" key="2">
    <source>
        <dbReference type="SAM" id="MobiDB-lite"/>
    </source>
</evidence>
<feature type="domain" description="Tf2-1-like SH3-like" evidence="4">
    <location>
        <begin position="366"/>
        <end position="431"/>
    </location>
</feature>
<dbReference type="InterPro" id="IPR056924">
    <property type="entry name" value="SH3_Tf2-1"/>
</dbReference>
<feature type="coiled-coil region" evidence="1">
    <location>
        <begin position="329"/>
        <end position="356"/>
    </location>
</feature>
<organism evidence="5">
    <name type="scientific">Chromera velia CCMP2878</name>
    <dbReference type="NCBI Taxonomy" id="1169474"/>
    <lineage>
        <taxon>Eukaryota</taxon>
        <taxon>Sar</taxon>
        <taxon>Alveolata</taxon>
        <taxon>Colpodellida</taxon>
        <taxon>Chromeraceae</taxon>
        <taxon>Chromera</taxon>
    </lineage>
</organism>
<reference evidence="5" key="1">
    <citation type="submission" date="2014-11" db="EMBL/GenBank/DDBJ databases">
        <authorList>
            <person name="Otto D Thomas"/>
            <person name="Naeem Raeece"/>
        </authorList>
    </citation>
    <scope>NUCLEOTIDE SEQUENCE</scope>
</reference>